<reference evidence="1 2" key="1">
    <citation type="submission" date="2016-08" db="EMBL/GenBank/DDBJ databases">
        <title>A Parts List for Fungal Cellulosomes Revealed by Comparative Genomics.</title>
        <authorList>
            <consortium name="DOE Joint Genome Institute"/>
            <person name="Haitjema C.H."/>
            <person name="Gilmore S.P."/>
            <person name="Henske J.K."/>
            <person name="Solomon K.V."/>
            <person name="De Groot R."/>
            <person name="Kuo A."/>
            <person name="Mondo S.J."/>
            <person name="Salamov A.A."/>
            <person name="Labutti K."/>
            <person name="Zhao Z."/>
            <person name="Chiniquy J."/>
            <person name="Barry K."/>
            <person name="Brewer H.M."/>
            <person name="Purvine S.O."/>
            <person name="Wright A.T."/>
            <person name="Boxma B."/>
            <person name="Van Alen T."/>
            <person name="Hackstein J.H."/>
            <person name="Baker S.E."/>
            <person name="Grigoriev I.V."/>
            <person name="O'Malley M.A."/>
        </authorList>
    </citation>
    <scope>NUCLEOTIDE SEQUENCE [LARGE SCALE GENOMIC DNA]</scope>
    <source>
        <strain evidence="1 2">G1</strain>
    </source>
</reference>
<keyword evidence="2" id="KW-1185">Reference proteome</keyword>
<organism evidence="1 2">
    <name type="scientific">Neocallimastix californiae</name>
    <dbReference type="NCBI Taxonomy" id="1754190"/>
    <lineage>
        <taxon>Eukaryota</taxon>
        <taxon>Fungi</taxon>
        <taxon>Fungi incertae sedis</taxon>
        <taxon>Chytridiomycota</taxon>
        <taxon>Chytridiomycota incertae sedis</taxon>
        <taxon>Neocallimastigomycetes</taxon>
        <taxon>Neocallimastigales</taxon>
        <taxon>Neocallimastigaceae</taxon>
        <taxon>Neocallimastix</taxon>
    </lineage>
</organism>
<proteinExistence type="predicted"/>
<evidence type="ECO:0000313" key="1">
    <source>
        <dbReference type="EMBL" id="ORY02489.1"/>
    </source>
</evidence>
<evidence type="ECO:0000313" key="2">
    <source>
        <dbReference type="Proteomes" id="UP000193920"/>
    </source>
</evidence>
<sequence length="191" mass="22268">MSINNNENIISSNKFLNGSNYRIWYDSIKTVVEQLELEEYLEKDVVQELYDNDPTNIEAIKKAKRENKRVRLIIINSITPKIHEDIRGIEAASAIIESLKTEYNSEANDLTQWINKLTTIKARTENEIPTTCKKMIKIFSNMKEAKAPMEEKEKVKYFLRALPTSYKSKFILDSDIIVDSLYNKIKEDLKL</sequence>
<dbReference type="EMBL" id="MCOG01000489">
    <property type="protein sequence ID" value="ORY02489.1"/>
    <property type="molecule type" value="Genomic_DNA"/>
</dbReference>
<accession>A0A1Y1YWZ4</accession>
<dbReference type="AlphaFoldDB" id="A0A1Y1YWZ4"/>
<dbReference type="Proteomes" id="UP000193920">
    <property type="component" value="Unassembled WGS sequence"/>
</dbReference>
<dbReference type="OrthoDB" id="2182240at2759"/>
<evidence type="ECO:0008006" key="3">
    <source>
        <dbReference type="Google" id="ProtNLM"/>
    </source>
</evidence>
<comment type="caution">
    <text evidence="1">The sequence shown here is derived from an EMBL/GenBank/DDBJ whole genome shotgun (WGS) entry which is preliminary data.</text>
</comment>
<name>A0A1Y1YWZ4_9FUNG</name>
<protein>
    <recommendedName>
        <fullName evidence="3">DUF4219 domain-containing protein</fullName>
    </recommendedName>
</protein>
<gene>
    <name evidence="1" type="ORF">LY90DRAFT_519639</name>
</gene>
<dbReference type="Pfam" id="PF14223">
    <property type="entry name" value="Retrotran_gag_2"/>
    <property type="match status" value="1"/>
</dbReference>